<dbReference type="SUPFAM" id="SSF48452">
    <property type="entry name" value="TPR-like"/>
    <property type="match status" value="1"/>
</dbReference>
<comment type="caution">
    <text evidence="1">The sequence shown here is derived from an EMBL/GenBank/DDBJ whole genome shotgun (WGS) entry which is preliminary data.</text>
</comment>
<sequence>MASDLGLAASEVHAKAEEVLAFWFEGLMAEQWFAKSDGLDREIGVRFGSLRDAVLESKAAEWRDDPRTLLAAVILLDQFSRNIHRGTAEAFAADPVAQELASLAVERGWDRAMTPEQRQFLYLPFEHAEDRELQAVSLSCFEALGLEEPLEYARQHAEVIARYGRFPSRNAALGRVSTPGEEEYLSRPGAGW</sequence>
<evidence type="ECO:0000313" key="1">
    <source>
        <dbReference type="EMBL" id="MDT8758137.1"/>
    </source>
</evidence>
<protein>
    <submittedName>
        <fullName evidence="1">DUF924 domain-containing protein</fullName>
    </submittedName>
</protein>
<dbReference type="Gene3D" id="1.25.40.10">
    <property type="entry name" value="Tetratricopeptide repeat domain"/>
    <property type="match status" value="1"/>
</dbReference>
<name>A0ABU3N0W8_9SPHN</name>
<dbReference type="EMBL" id="JALMLT010000001">
    <property type="protein sequence ID" value="MDT8758137.1"/>
    <property type="molecule type" value="Genomic_DNA"/>
</dbReference>
<dbReference type="InterPro" id="IPR010323">
    <property type="entry name" value="DUF924"/>
</dbReference>
<accession>A0ABU3N0W8</accession>
<reference evidence="1" key="1">
    <citation type="submission" date="2022-04" db="EMBL/GenBank/DDBJ databases">
        <title>Tomato heritable bacteria conferring resistance against bacterial wilt.</title>
        <authorList>
            <person name="Yin J."/>
        </authorList>
    </citation>
    <scope>NUCLEOTIDE SEQUENCE</scope>
    <source>
        <strain evidence="1">Cra20</strain>
    </source>
</reference>
<dbReference type="Pfam" id="PF06041">
    <property type="entry name" value="DUF924"/>
    <property type="match status" value="1"/>
</dbReference>
<organism evidence="1">
    <name type="scientific">Sphingomonas psychrotolerans</name>
    <dbReference type="NCBI Taxonomy" id="1327635"/>
    <lineage>
        <taxon>Bacteria</taxon>
        <taxon>Pseudomonadati</taxon>
        <taxon>Pseudomonadota</taxon>
        <taxon>Alphaproteobacteria</taxon>
        <taxon>Sphingomonadales</taxon>
        <taxon>Sphingomonadaceae</taxon>
        <taxon>Sphingomonas</taxon>
    </lineage>
</organism>
<proteinExistence type="predicted"/>
<gene>
    <name evidence="1" type="ORF">MZO42_05450</name>
</gene>
<dbReference type="InterPro" id="IPR011990">
    <property type="entry name" value="TPR-like_helical_dom_sf"/>
</dbReference>
<dbReference type="Gene3D" id="1.20.58.320">
    <property type="entry name" value="TPR-like"/>
    <property type="match status" value="1"/>
</dbReference>